<evidence type="ECO:0000256" key="5">
    <source>
        <dbReference type="ARBA" id="ARBA00022759"/>
    </source>
</evidence>
<evidence type="ECO:0000256" key="9">
    <source>
        <dbReference type="ARBA" id="ARBA00022908"/>
    </source>
</evidence>
<keyword evidence="8" id="KW-0694">RNA-binding</keyword>
<feature type="domain" description="Integrase catalytic" evidence="16">
    <location>
        <begin position="588"/>
        <end position="753"/>
    </location>
</feature>
<evidence type="ECO:0000256" key="4">
    <source>
        <dbReference type="ARBA" id="ARBA00022723"/>
    </source>
</evidence>
<dbReference type="PANTHER" id="PTHR42648:SF11">
    <property type="entry name" value="TRANSPOSON TY4-P GAG-POL POLYPROTEIN"/>
    <property type="match status" value="1"/>
</dbReference>
<comment type="caution">
    <text evidence="17">The sequence shown here is derived from an EMBL/GenBank/DDBJ whole genome shotgun (WGS) entry which is preliminary data.</text>
</comment>
<reference evidence="17" key="1">
    <citation type="submission" date="2021-03" db="EMBL/GenBank/DDBJ databases">
        <title>Draft genome sequence of rust myrtle Austropuccinia psidii MF-1, a brazilian biotype.</title>
        <authorList>
            <person name="Quecine M.C."/>
            <person name="Pachon D.M.R."/>
            <person name="Bonatelli M.L."/>
            <person name="Correr F.H."/>
            <person name="Franceschini L.M."/>
            <person name="Leite T.F."/>
            <person name="Margarido G.R.A."/>
            <person name="Almeida C.A."/>
            <person name="Ferrarezi J.A."/>
            <person name="Labate C.A."/>
        </authorList>
    </citation>
    <scope>NUCLEOTIDE SEQUENCE</scope>
    <source>
        <strain evidence="17">MF-1</strain>
    </source>
</reference>
<keyword evidence="18" id="KW-1185">Reference proteome</keyword>
<organism evidence="17 18">
    <name type="scientific">Austropuccinia psidii MF-1</name>
    <dbReference type="NCBI Taxonomy" id="1389203"/>
    <lineage>
        <taxon>Eukaryota</taxon>
        <taxon>Fungi</taxon>
        <taxon>Dikarya</taxon>
        <taxon>Basidiomycota</taxon>
        <taxon>Pucciniomycotina</taxon>
        <taxon>Pucciniomycetes</taxon>
        <taxon>Pucciniales</taxon>
        <taxon>Sphaerophragmiaceae</taxon>
        <taxon>Austropuccinia</taxon>
    </lineage>
</organism>
<evidence type="ECO:0000259" key="16">
    <source>
        <dbReference type="PROSITE" id="PS50994"/>
    </source>
</evidence>
<dbReference type="GO" id="GO:0003964">
    <property type="term" value="F:RNA-directed DNA polymerase activity"/>
    <property type="evidence" value="ECO:0007669"/>
    <property type="project" value="UniProtKB-KW"/>
</dbReference>
<name>A0A9Q3HCH3_9BASI</name>
<evidence type="ECO:0000256" key="2">
    <source>
        <dbReference type="ARBA" id="ARBA00022695"/>
    </source>
</evidence>
<dbReference type="SUPFAM" id="SSF53098">
    <property type="entry name" value="Ribonuclease H-like"/>
    <property type="match status" value="1"/>
</dbReference>
<evidence type="ECO:0000256" key="11">
    <source>
        <dbReference type="ARBA" id="ARBA00022932"/>
    </source>
</evidence>
<evidence type="ECO:0000313" key="18">
    <source>
        <dbReference type="Proteomes" id="UP000765509"/>
    </source>
</evidence>
<evidence type="ECO:0000256" key="3">
    <source>
        <dbReference type="ARBA" id="ARBA00022722"/>
    </source>
</evidence>
<comment type="catalytic activity">
    <reaction evidence="13">
        <text>DNA(n) + a 2'-deoxyribonucleoside 5'-triphosphate = DNA(n+1) + diphosphate</text>
        <dbReference type="Rhea" id="RHEA:22508"/>
        <dbReference type="Rhea" id="RHEA-COMP:17339"/>
        <dbReference type="Rhea" id="RHEA-COMP:17340"/>
        <dbReference type="ChEBI" id="CHEBI:33019"/>
        <dbReference type="ChEBI" id="CHEBI:61560"/>
        <dbReference type="ChEBI" id="CHEBI:173112"/>
        <dbReference type="EC" id="2.7.7.49"/>
    </reaction>
</comment>
<keyword evidence="12" id="KW-0233">DNA recombination</keyword>
<keyword evidence="9" id="KW-0229">DNA integration</keyword>
<dbReference type="InterPro" id="IPR039537">
    <property type="entry name" value="Retrotran_Ty1/copia-like"/>
</dbReference>
<dbReference type="EMBL" id="AVOT02015378">
    <property type="protein sequence ID" value="MBW0499661.1"/>
    <property type="molecule type" value="Genomic_DNA"/>
</dbReference>
<dbReference type="Proteomes" id="UP000765509">
    <property type="component" value="Unassembled WGS sequence"/>
</dbReference>
<dbReference type="GO" id="GO:0003887">
    <property type="term" value="F:DNA-directed DNA polymerase activity"/>
    <property type="evidence" value="ECO:0007669"/>
    <property type="project" value="UniProtKB-KW"/>
</dbReference>
<dbReference type="GO" id="GO:0005634">
    <property type="term" value="C:nucleus"/>
    <property type="evidence" value="ECO:0007669"/>
    <property type="project" value="UniProtKB-ARBA"/>
</dbReference>
<keyword evidence="6" id="KW-0378">Hydrolase</keyword>
<keyword evidence="4" id="KW-0479">Metal-binding</keyword>
<evidence type="ECO:0000256" key="1">
    <source>
        <dbReference type="ARBA" id="ARBA00022578"/>
    </source>
</evidence>
<dbReference type="InterPro" id="IPR001584">
    <property type="entry name" value="Integrase_cat-core"/>
</dbReference>
<evidence type="ECO:0000256" key="8">
    <source>
        <dbReference type="ARBA" id="ARBA00022884"/>
    </source>
</evidence>
<keyword evidence="5" id="KW-0255">Endonuclease</keyword>
<dbReference type="InterPro" id="IPR012337">
    <property type="entry name" value="RNaseH-like_sf"/>
</dbReference>
<evidence type="ECO:0000256" key="15">
    <source>
        <dbReference type="SAM" id="MobiDB-lite"/>
    </source>
</evidence>
<dbReference type="GO" id="GO:0016787">
    <property type="term" value="F:hydrolase activity"/>
    <property type="evidence" value="ECO:0007669"/>
    <property type="project" value="UniProtKB-KW"/>
</dbReference>
<gene>
    <name evidence="17" type="ORF">O181_039376</name>
</gene>
<keyword evidence="3" id="KW-0540">Nuclease</keyword>
<dbReference type="AlphaFoldDB" id="A0A9Q3HCH3"/>
<dbReference type="PROSITE" id="PS50994">
    <property type="entry name" value="INTEGRASE"/>
    <property type="match status" value="1"/>
</dbReference>
<dbReference type="OrthoDB" id="4363844at2759"/>
<dbReference type="GO" id="GO:0046872">
    <property type="term" value="F:metal ion binding"/>
    <property type="evidence" value="ECO:0007669"/>
    <property type="project" value="UniProtKB-KW"/>
</dbReference>
<dbReference type="GO" id="GO:0006310">
    <property type="term" value="P:DNA recombination"/>
    <property type="evidence" value="ECO:0007669"/>
    <property type="project" value="UniProtKB-KW"/>
</dbReference>
<sequence length="785" mass="87455">MSASTRAKKAAYDNAEPKPLSNNNMYLMLNSLKNKVMSLKSAHSSKPAEIQSLLMALPSPWAPLPRHTTSAYNRFMQEPYRAANYFAPLKSDGSNFAEWLTCLNRVLCAALNTEMLIDHSPSSIKNLLPEENREICHFIDVSIPHKFSLCIGVTALPSTAKDFFEAIKARCCPGNHFEKLRILRDMLSMLVENGSGAPQPNNVLVLSLRHTFAIFTKLGIKADELEGLLAQAACHAPVTLDQLVTTAILAKGEEKLNSTFVGQVILNASTKAGENTLQLSPFVYCVANPPTTPTRSQRPLHPWRQPSNVRLPPNHLVGKFRAACFHCGQPRQWQVDCPSTKGFANPNPRQVRAKTPEEWPPLDSDSQYQRERVSQVRFVEHHSADKVLIDSGASIHLSGSAKFATDLRIIHPFRIFFADSNLSITITQMATLKVAVKGGLVVIGDVAFSDKVFGMILSVGRLCSAGVFPLFRGMMLYLVVHNHLVTTTFHNNCWWMNVTVGEKTNESPAETSSPPLIAMNPLSFPATSKLSCRKWHVRLRNSSKKVVRSFLKQHVPSFELKSWQPFYCKVCAKSKNTHQMAKVSVDVPMDQPLNLLVSDIMGLFSQDPQGFWHLLTIRNHVSTYSIVYPLKSRLDVPAAILDAIAHLTVQLGTSPKALRTNNAREFVSASLTTALSKLGISLHPSLPYWPQENGKAKCLNRMRGDMARSMLSESGMPDRFWQFAYALACYLHNCLLNRWCPNSSPHQVLYGRPPLIATLYPFGERAIMHVPAVHQPNKLAERGIE</sequence>
<keyword evidence="1" id="KW-0815">Transposition</keyword>
<protein>
    <recommendedName>
        <fullName evidence="16">Integrase catalytic domain-containing protein</fullName>
    </recommendedName>
</protein>
<dbReference type="GO" id="GO:0015074">
    <property type="term" value="P:DNA integration"/>
    <property type="evidence" value="ECO:0007669"/>
    <property type="project" value="UniProtKB-KW"/>
</dbReference>
<dbReference type="PANTHER" id="PTHR42648">
    <property type="entry name" value="TRANSPOSASE, PUTATIVE-RELATED"/>
    <property type="match status" value="1"/>
</dbReference>
<comment type="catalytic activity">
    <reaction evidence="14">
        <text>DNA(n) + a 2'-deoxyribonucleoside 5'-triphosphate = DNA(n+1) + diphosphate</text>
        <dbReference type="Rhea" id="RHEA:22508"/>
        <dbReference type="Rhea" id="RHEA-COMP:17339"/>
        <dbReference type="Rhea" id="RHEA-COMP:17340"/>
        <dbReference type="ChEBI" id="CHEBI:33019"/>
        <dbReference type="ChEBI" id="CHEBI:61560"/>
        <dbReference type="ChEBI" id="CHEBI:173112"/>
        <dbReference type="EC" id="2.7.7.7"/>
    </reaction>
</comment>
<evidence type="ECO:0000313" key="17">
    <source>
        <dbReference type="EMBL" id="MBW0499661.1"/>
    </source>
</evidence>
<dbReference type="Gene3D" id="3.30.420.10">
    <property type="entry name" value="Ribonuclease H-like superfamily/Ribonuclease H"/>
    <property type="match status" value="1"/>
</dbReference>
<keyword evidence="11" id="KW-0808">Transferase</keyword>
<keyword evidence="11" id="KW-0239">DNA-directed DNA polymerase</keyword>
<proteinExistence type="predicted"/>
<dbReference type="GO" id="GO:0004519">
    <property type="term" value="F:endonuclease activity"/>
    <property type="evidence" value="ECO:0007669"/>
    <property type="project" value="UniProtKB-KW"/>
</dbReference>
<evidence type="ECO:0000256" key="13">
    <source>
        <dbReference type="ARBA" id="ARBA00048173"/>
    </source>
</evidence>
<evidence type="ECO:0000256" key="6">
    <source>
        <dbReference type="ARBA" id="ARBA00022801"/>
    </source>
</evidence>
<accession>A0A9Q3HCH3</accession>
<dbReference type="GO" id="GO:0032196">
    <property type="term" value="P:transposition"/>
    <property type="evidence" value="ECO:0007669"/>
    <property type="project" value="UniProtKB-KW"/>
</dbReference>
<feature type="region of interest" description="Disordered" evidence="15">
    <location>
        <begin position="340"/>
        <end position="366"/>
    </location>
</feature>
<evidence type="ECO:0000256" key="7">
    <source>
        <dbReference type="ARBA" id="ARBA00022842"/>
    </source>
</evidence>
<keyword evidence="7" id="KW-0460">Magnesium</keyword>
<dbReference type="GO" id="GO:0003723">
    <property type="term" value="F:RNA binding"/>
    <property type="evidence" value="ECO:0007669"/>
    <property type="project" value="UniProtKB-KW"/>
</dbReference>
<evidence type="ECO:0000256" key="12">
    <source>
        <dbReference type="ARBA" id="ARBA00023172"/>
    </source>
</evidence>
<dbReference type="InterPro" id="IPR036397">
    <property type="entry name" value="RNaseH_sf"/>
</dbReference>
<evidence type="ECO:0000256" key="14">
    <source>
        <dbReference type="ARBA" id="ARBA00049244"/>
    </source>
</evidence>
<keyword evidence="10" id="KW-0695">RNA-directed DNA polymerase</keyword>
<evidence type="ECO:0000256" key="10">
    <source>
        <dbReference type="ARBA" id="ARBA00022918"/>
    </source>
</evidence>
<keyword evidence="2" id="KW-0548">Nucleotidyltransferase</keyword>